<protein>
    <recommendedName>
        <fullName evidence="7">ATP synthase subunit K, mitochondrial</fullName>
    </recommendedName>
</protein>
<gene>
    <name evidence="5" type="ORF">H4R18_000660</name>
</gene>
<accession>A0A9W8LLD5</accession>
<keyword evidence="4" id="KW-1133">Transmembrane helix</keyword>
<dbReference type="GO" id="GO:0031966">
    <property type="term" value="C:mitochondrial membrane"/>
    <property type="evidence" value="ECO:0007669"/>
    <property type="project" value="UniProtKB-SubCell"/>
</dbReference>
<proteinExistence type="predicted"/>
<comment type="subcellular location">
    <subcellularLocation>
        <location evidence="1">Mitochondrion membrane</location>
    </subcellularLocation>
</comment>
<keyword evidence="3 4" id="KW-0472">Membrane</keyword>
<dbReference type="AlphaFoldDB" id="A0A9W8LLD5"/>
<dbReference type="PANTHER" id="PTHR28074:SF1">
    <property type="entry name" value="ATP SYNTHASE SUBUNIT K, MITOCHONDRIAL"/>
    <property type="match status" value="1"/>
</dbReference>
<name>A0A9W8LLD5_9FUNG</name>
<keyword evidence="4" id="KW-0812">Transmembrane</keyword>
<evidence type="ECO:0000313" key="5">
    <source>
        <dbReference type="EMBL" id="KAJ2785209.1"/>
    </source>
</evidence>
<keyword evidence="2" id="KW-0496">Mitochondrion</keyword>
<dbReference type="Pfam" id="PF11022">
    <property type="entry name" value="ATP19"/>
    <property type="match status" value="1"/>
</dbReference>
<dbReference type="EMBL" id="JANBUL010000014">
    <property type="protein sequence ID" value="KAJ2785209.1"/>
    <property type="molecule type" value="Genomic_DNA"/>
</dbReference>
<dbReference type="PANTHER" id="PTHR28074">
    <property type="entry name" value="ATP SYNTHASE SUBUNIT K, MITOCHONDRIAL"/>
    <property type="match status" value="1"/>
</dbReference>
<sequence>MGGYFTIAGRKIATHHLVLGVLATYGLGISAALPKTDKTKQPPINASSSEEDAFVQQFLKSVEEENNKTKGAH</sequence>
<evidence type="ECO:0000256" key="2">
    <source>
        <dbReference type="ARBA" id="ARBA00023128"/>
    </source>
</evidence>
<organism evidence="5 6">
    <name type="scientific">Coemansia javaensis</name>
    <dbReference type="NCBI Taxonomy" id="2761396"/>
    <lineage>
        <taxon>Eukaryota</taxon>
        <taxon>Fungi</taxon>
        <taxon>Fungi incertae sedis</taxon>
        <taxon>Zoopagomycota</taxon>
        <taxon>Kickxellomycotina</taxon>
        <taxon>Kickxellomycetes</taxon>
        <taxon>Kickxellales</taxon>
        <taxon>Kickxellaceae</taxon>
        <taxon>Coemansia</taxon>
    </lineage>
</organism>
<dbReference type="OrthoDB" id="2094445at2759"/>
<reference evidence="5" key="1">
    <citation type="submission" date="2022-07" db="EMBL/GenBank/DDBJ databases">
        <title>Phylogenomic reconstructions and comparative analyses of Kickxellomycotina fungi.</title>
        <authorList>
            <person name="Reynolds N.K."/>
            <person name="Stajich J.E."/>
            <person name="Barry K."/>
            <person name="Grigoriev I.V."/>
            <person name="Crous P."/>
            <person name="Smith M.E."/>
        </authorList>
    </citation>
    <scope>NUCLEOTIDE SEQUENCE</scope>
    <source>
        <strain evidence="5">NBRC 105414</strain>
    </source>
</reference>
<comment type="caution">
    <text evidence="5">The sequence shown here is derived from an EMBL/GenBank/DDBJ whole genome shotgun (WGS) entry which is preliminary data.</text>
</comment>
<feature type="transmembrane region" description="Helical" evidence="4">
    <location>
        <begin position="12"/>
        <end position="33"/>
    </location>
</feature>
<evidence type="ECO:0000313" key="6">
    <source>
        <dbReference type="Proteomes" id="UP001140217"/>
    </source>
</evidence>
<dbReference type="Proteomes" id="UP001140217">
    <property type="component" value="Unassembled WGS sequence"/>
</dbReference>
<evidence type="ECO:0000256" key="3">
    <source>
        <dbReference type="ARBA" id="ARBA00023136"/>
    </source>
</evidence>
<evidence type="ECO:0000256" key="4">
    <source>
        <dbReference type="SAM" id="Phobius"/>
    </source>
</evidence>
<evidence type="ECO:0000256" key="1">
    <source>
        <dbReference type="ARBA" id="ARBA00004325"/>
    </source>
</evidence>
<dbReference type="GO" id="GO:0015986">
    <property type="term" value="P:proton motive force-driven ATP synthesis"/>
    <property type="evidence" value="ECO:0007669"/>
    <property type="project" value="TreeGrafter"/>
</dbReference>
<keyword evidence="6" id="KW-1185">Reference proteome</keyword>
<dbReference type="InterPro" id="IPR021278">
    <property type="entry name" value="ATP19"/>
</dbReference>
<evidence type="ECO:0008006" key="7">
    <source>
        <dbReference type="Google" id="ProtNLM"/>
    </source>
</evidence>